<dbReference type="InterPro" id="IPR030564">
    <property type="entry name" value="Myotubularin"/>
</dbReference>
<feature type="domain" description="Myotubularin phosphatase" evidence="3">
    <location>
        <begin position="263"/>
        <end position="439"/>
    </location>
</feature>
<reference evidence="4" key="1">
    <citation type="submission" date="2021-01" db="EMBL/GenBank/DDBJ databases">
        <authorList>
            <person name="Corre E."/>
            <person name="Pelletier E."/>
            <person name="Niang G."/>
            <person name="Scheremetjew M."/>
            <person name="Finn R."/>
            <person name="Kale V."/>
            <person name="Holt S."/>
            <person name="Cochrane G."/>
            <person name="Meng A."/>
            <person name="Brown T."/>
            <person name="Cohen L."/>
        </authorList>
    </citation>
    <scope>NUCLEOTIDE SEQUENCE</scope>
    <source>
        <strain evidence="4">CCMP1510</strain>
    </source>
</reference>
<evidence type="ECO:0000256" key="2">
    <source>
        <dbReference type="SAM" id="MobiDB-lite"/>
    </source>
</evidence>
<dbReference type="PANTHER" id="PTHR10807">
    <property type="entry name" value="MYOTUBULARIN-RELATED"/>
    <property type="match status" value="1"/>
</dbReference>
<feature type="compositionally biased region" description="Acidic residues" evidence="2">
    <location>
        <begin position="22"/>
        <end position="35"/>
    </location>
</feature>
<protein>
    <recommendedName>
        <fullName evidence="3">Myotubularin phosphatase domain-containing protein</fullName>
    </recommendedName>
</protein>
<dbReference type="Pfam" id="PF06602">
    <property type="entry name" value="Myotub-related"/>
    <property type="match status" value="1"/>
</dbReference>
<name>A0A7S3K6I6_9STRA</name>
<evidence type="ECO:0000313" key="4">
    <source>
        <dbReference type="EMBL" id="CAE0374916.1"/>
    </source>
</evidence>
<dbReference type="InterPro" id="IPR010569">
    <property type="entry name" value="Myotubularin-like_Pase_dom"/>
</dbReference>
<feature type="region of interest" description="Disordered" evidence="2">
    <location>
        <begin position="1"/>
        <end position="36"/>
    </location>
</feature>
<dbReference type="GO" id="GO:0005737">
    <property type="term" value="C:cytoplasm"/>
    <property type="evidence" value="ECO:0007669"/>
    <property type="project" value="TreeGrafter"/>
</dbReference>
<gene>
    <name evidence="4" type="ORF">ALAG00032_LOCUS15720</name>
</gene>
<dbReference type="SUPFAM" id="SSF52799">
    <property type="entry name" value="(Phosphotyrosine protein) phosphatases II"/>
    <property type="match status" value="1"/>
</dbReference>
<organism evidence="4">
    <name type="scientific">Aureoumbra lagunensis</name>
    <dbReference type="NCBI Taxonomy" id="44058"/>
    <lineage>
        <taxon>Eukaryota</taxon>
        <taxon>Sar</taxon>
        <taxon>Stramenopiles</taxon>
        <taxon>Ochrophyta</taxon>
        <taxon>Pelagophyceae</taxon>
        <taxon>Pelagomonadales</taxon>
        <taxon>Aureoumbra</taxon>
    </lineage>
</organism>
<dbReference type="EMBL" id="HBIJ01023755">
    <property type="protein sequence ID" value="CAE0374916.1"/>
    <property type="molecule type" value="Transcribed_RNA"/>
</dbReference>
<feature type="binding site" evidence="1">
    <location>
        <begin position="425"/>
        <end position="426"/>
    </location>
    <ligand>
        <name>substrate</name>
    </ligand>
</feature>
<sequence length="505" mass="55120">MNDALENQAIVNESPEININGGEDEDDDDLPDDDPKDALEAAALSVDNTSSGASERKHLTEKFAAPPTTPQQFEALIVASGANRNQRLIETNELILDDAVAIRHATPAIPGRVLVSQAQLKFEPYPSNPKNGGANEIETTVSSKVFAAARIVSGFALPLDALLFEKDDDQVENDSNDGILSIMTREGSLFRLCLKFARSSLCSSGSAKKHKSPANVLISVLSDLSQKRKALCVVSPSSSADSGMLIPRVISSRRSNTVFGDCSSAEQRVASDYIRLGVDESNFWQRTIANANYALCPTYPSLLFAPLGISDKDLEDAASFRSKRRLMALSWRDKELVDEELVILRCAQPLAGVQQKTNVNDERMLRLVARGKLLQQNHTAKLHVFDARPYVNVAANALAGKGVEAIKSYAKDNVKVELSFLNIENIHVVRSSYCHLRKAIDASASLGWVGNRGVGSSKENLQDDLEENNLFGFYEEAARVALRAGHGKRQRLGQRFGKTAKKKLA</sequence>
<dbReference type="InterPro" id="IPR029021">
    <property type="entry name" value="Prot-tyrosine_phosphatase-like"/>
</dbReference>
<evidence type="ECO:0000256" key="1">
    <source>
        <dbReference type="PIRSR" id="PIRSR630564-2"/>
    </source>
</evidence>
<dbReference type="PROSITE" id="PS51339">
    <property type="entry name" value="PPASE_MYOTUBULARIN"/>
    <property type="match status" value="1"/>
</dbReference>
<evidence type="ECO:0000259" key="3">
    <source>
        <dbReference type="PROSITE" id="PS51339"/>
    </source>
</evidence>
<accession>A0A7S3K6I6</accession>
<proteinExistence type="predicted"/>
<dbReference type="AlphaFoldDB" id="A0A7S3K6I6"/>
<dbReference type="PANTHER" id="PTHR10807:SF128">
    <property type="entry name" value="PHOSPHATIDYLINOSITOL-3,5-BISPHOSPHATE 3-PHOSPHATASE"/>
    <property type="match status" value="1"/>
</dbReference>